<evidence type="ECO:0000256" key="5">
    <source>
        <dbReference type="ARBA" id="ARBA00022927"/>
    </source>
</evidence>
<dbReference type="HAMAP" id="MF_00422">
    <property type="entry name" value="SecE"/>
    <property type="match status" value="1"/>
</dbReference>
<reference evidence="11 12" key="1">
    <citation type="submission" date="2019-05" db="EMBL/GenBank/DDBJ databases">
        <title>Genome sequence of Cellulomonas hominis strain CS1.</title>
        <authorList>
            <person name="Belmont J."/>
            <person name="Maclea K.S."/>
        </authorList>
    </citation>
    <scope>NUCLEOTIDE SEQUENCE [LARGE SCALE GENOMIC DNA]</scope>
    <source>
        <strain evidence="11 12">CS1</strain>
    </source>
</reference>
<evidence type="ECO:0000313" key="11">
    <source>
        <dbReference type="EMBL" id="TKR24413.1"/>
    </source>
</evidence>
<dbReference type="InterPro" id="IPR005807">
    <property type="entry name" value="SecE_bac"/>
</dbReference>
<comment type="subunit">
    <text evidence="9">Component of the Sec protein translocase complex. Heterotrimer consisting of SecY, SecE and SecG subunits. The heterotrimers can form oligomers, although 1 heterotrimer is thought to be able to translocate proteins. Interacts with the ribosome. Interacts with SecDF, and other proteins may be involved. Interacts with SecA.</text>
</comment>
<sequence length="110" mass="11968">MRRPATAGVERRRGFDQVSDSAPVAASDAGEPAERTGGNKSRPEKKRGLFARIALFVRQVVAELKKVVRPTRSELVTYTGVVLVFVAVVMAFVTLVDFGIGRATFWIFGG</sequence>
<evidence type="ECO:0000256" key="2">
    <source>
        <dbReference type="ARBA" id="ARBA00022448"/>
    </source>
</evidence>
<dbReference type="InterPro" id="IPR001901">
    <property type="entry name" value="Translocase_SecE/Sec61-g"/>
</dbReference>
<feature type="transmembrane region" description="Helical" evidence="9">
    <location>
        <begin position="75"/>
        <end position="96"/>
    </location>
</feature>
<comment type="function">
    <text evidence="9">Essential subunit of the Sec protein translocation channel SecYEG. Clamps together the 2 halves of SecY. May contact the channel plug during translocation.</text>
</comment>
<dbReference type="GO" id="GO:0006605">
    <property type="term" value="P:protein targeting"/>
    <property type="evidence" value="ECO:0007669"/>
    <property type="project" value="UniProtKB-UniRule"/>
</dbReference>
<evidence type="ECO:0000256" key="6">
    <source>
        <dbReference type="ARBA" id="ARBA00022989"/>
    </source>
</evidence>
<dbReference type="AlphaFoldDB" id="A0A7Z8NPY3"/>
<comment type="subcellular location">
    <subcellularLocation>
        <location evidence="9">Cell membrane</location>
        <topology evidence="9">Single-pass membrane protein</topology>
    </subcellularLocation>
    <subcellularLocation>
        <location evidence="1">Membrane</location>
    </subcellularLocation>
</comment>
<evidence type="ECO:0000256" key="3">
    <source>
        <dbReference type="ARBA" id="ARBA00022475"/>
    </source>
</evidence>
<dbReference type="PANTHER" id="PTHR33910:SF1">
    <property type="entry name" value="PROTEIN TRANSLOCASE SUBUNIT SECE"/>
    <property type="match status" value="1"/>
</dbReference>
<keyword evidence="6 9" id="KW-1133">Transmembrane helix</keyword>
<evidence type="ECO:0000256" key="7">
    <source>
        <dbReference type="ARBA" id="ARBA00023010"/>
    </source>
</evidence>
<name>A0A7Z8NPY3_9CELL</name>
<dbReference type="InterPro" id="IPR038379">
    <property type="entry name" value="SecE_sf"/>
</dbReference>
<keyword evidence="2 9" id="KW-0813">Transport</keyword>
<comment type="caution">
    <text evidence="11">The sequence shown here is derived from an EMBL/GenBank/DDBJ whole genome shotgun (WGS) entry which is preliminary data.</text>
</comment>
<comment type="similarity">
    <text evidence="9">Belongs to the SecE/SEC61-gamma family.</text>
</comment>
<dbReference type="PANTHER" id="PTHR33910">
    <property type="entry name" value="PROTEIN TRANSLOCASE SUBUNIT SECE"/>
    <property type="match status" value="1"/>
</dbReference>
<dbReference type="GO" id="GO:0008320">
    <property type="term" value="F:protein transmembrane transporter activity"/>
    <property type="evidence" value="ECO:0007669"/>
    <property type="project" value="UniProtKB-UniRule"/>
</dbReference>
<keyword evidence="5 9" id="KW-0653">Protein transport</keyword>
<dbReference type="Proteomes" id="UP000308121">
    <property type="component" value="Unassembled WGS sequence"/>
</dbReference>
<evidence type="ECO:0000256" key="4">
    <source>
        <dbReference type="ARBA" id="ARBA00022692"/>
    </source>
</evidence>
<dbReference type="OrthoDB" id="9805743at2"/>
<dbReference type="Pfam" id="PF00584">
    <property type="entry name" value="SecE"/>
    <property type="match status" value="1"/>
</dbReference>
<protein>
    <recommendedName>
        <fullName evidence="9">Protein translocase subunit SecE</fullName>
    </recommendedName>
</protein>
<accession>A0A7Z8NPY3</accession>
<feature type="compositionally biased region" description="Low complexity" evidence="10">
    <location>
        <begin position="18"/>
        <end position="29"/>
    </location>
</feature>
<evidence type="ECO:0000313" key="12">
    <source>
        <dbReference type="Proteomes" id="UP000308121"/>
    </source>
</evidence>
<gene>
    <name evidence="9 11" type="primary">secE</name>
    <name evidence="11" type="ORF">FA014_06465</name>
</gene>
<evidence type="ECO:0000256" key="1">
    <source>
        <dbReference type="ARBA" id="ARBA00004370"/>
    </source>
</evidence>
<proteinExistence type="inferred from homology"/>
<organism evidence="11 12">
    <name type="scientific">Cellulomonas hominis</name>
    <dbReference type="NCBI Taxonomy" id="156981"/>
    <lineage>
        <taxon>Bacteria</taxon>
        <taxon>Bacillati</taxon>
        <taxon>Actinomycetota</taxon>
        <taxon>Actinomycetes</taxon>
        <taxon>Micrococcales</taxon>
        <taxon>Cellulomonadaceae</taxon>
        <taxon>Cellulomonas</taxon>
    </lineage>
</organism>
<keyword evidence="8 9" id="KW-0472">Membrane</keyword>
<evidence type="ECO:0000256" key="9">
    <source>
        <dbReference type="HAMAP-Rule" id="MF_00422"/>
    </source>
</evidence>
<dbReference type="EMBL" id="SZYE01000032">
    <property type="protein sequence ID" value="TKR24413.1"/>
    <property type="molecule type" value="Genomic_DNA"/>
</dbReference>
<dbReference type="GO" id="GO:0043952">
    <property type="term" value="P:protein transport by the Sec complex"/>
    <property type="evidence" value="ECO:0007669"/>
    <property type="project" value="UniProtKB-UniRule"/>
</dbReference>
<dbReference type="GO" id="GO:0005886">
    <property type="term" value="C:plasma membrane"/>
    <property type="evidence" value="ECO:0007669"/>
    <property type="project" value="UniProtKB-SubCell"/>
</dbReference>
<feature type="region of interest" description="Disordered" evidence="10">
    <location>
        <begin position="1"/>
        <end position="45"/>
    </location>
</feature>
<dbReference type="GO" id="GO:0065002">
    <property type="term" value="P:intracellular protein transmembrane transport"/>
    <property type="evidence" value="ECO:0007669"/>
    <property type="project" value="UniProtKB-UniRule"/>
</dbReference>
<keyword evidence="3 9" id="KW-1003">Cell membrane</keyword>
<evidence type="ECO:0000256" key="8">
    <source>
        <dbReference type="ARBA" id="ARBA00023136"/>
    </source>
</evidence>
<dbReference type="NCBIfam" id="TIGR00964">
    <property type="entry name" value="secE_bact"/>
    <property type="match status" value="1"/>
</dbReference>
<dbReference type="GO" id="GO:0009306">
    <property type="term" value="P:protein secretion"/>
    <property type="evidence" value="ECO:0007669"/>
    <property type="project" value="UniProtKB-UniRule"/>
</dbReference>
<dbReference type="Gene3D" id="1.20.5.1030">
    <property type="entry name" value="Preprotein translocase secy subunit"/>
    <property type="match status" value="1"/>
</dbReference>
<keyword evidence="7 9" id="KW-0811">Translocation</keyword>
<evidence type="ECO:0000256" key="10">
    <source>
        <dbReference type="SAM" id="MobiDB-lite"/>
    </source>
</evidence>
<keyword evidence="4 9" id="KW-0812">Transmembrane</keyword>